<dbReference type="InterPro" id="IPR011608">
    <property type="entry name" value="PRD"/>
</dbReference>
<dbReference type="PATRIC" id="fig|1423725.3.peg.1098"/>
<proteinExistence type="predicted"/>
<organism evidence="5 6">
    <name type="scientific">Liquorilactobacillus aquaticus DSM 21051</name>
    <dbReference type="NCBI Taxonomy" id="1423725"/>
    <lineage>
        <taxon>Bacteria</taxon>
        <taxon>Bacillati</taxon>
        <taxon>Bacillota</taxon>
        <taxon>Bacilli</taxon>
        <taxon>Lactobacillales</taxon>
        <taxon>Lactobacillaceae</taxon>
        <taxon>Liquorilactobacillus</taxon>
    </lineage>
</organism>
<sequence>MKAVKKINNNVAVCVDGNGDELVAFGSGIGFCKMPYEIKDLRKITMTFYRLNTHNFQLLKEIPEKIFDVSAQIVNKAQKILSHELNPNVIFSLADHINFAIIRQKNYKELTLPFSYDVKQLYPKEFEAGRMAINLVEKELDVNLPQTEITAIAMHFINSQVINIPSITDNTFNLISVKAISYVESYFNIRIDQNGFSYNRFIMHLRYYLIRISENKQIVDEASIAMIRTFKQESPKIYKCTKQIVVMIDEILNSKSTDDEMFYLMIYVKRIVVKSLNNKE</sequence>
<dbReference type="AlphaFoldDB" id="A0A0R2CXL3"/>
<dbReference type="InterPro" id="IPR036634">
    <property type="entry name" value="PRD_sf"/>
</dbReference>
<gene>
    <name evidence="5" type="ORF">FC19_GL001066</name>
</gene>
<dbReference type="SUPFAM" id="SSF63520">
    <property type="entry name" value="PTS-regulatory domain, PRD"/>
    <property type="match status" value="2"/>
</dbReference>
<keyword evidence="3" id="KW-0804">Transcription</keyword>
<dbReference type="Pfam" id="PF00874">
    <property type="entry name" value="PRD"/>
    <property type="match status" value="2"/>
</dbReference>
<comment type="caution">
    <text evidence="5">The sequence shown here is derived from an EMBL/GenBank/DDBJ whole genome shotgun (WGS) entry which is preliminary data.</text>
</comment>
<evidence type="ECO:0000256" key="1">
    <source>
        <dbReference type="ARBA" id="ARBA00022737"/>
    </source>
</evidence>
<dbReference type="RefSeq" id="WP_057876080.1">
    <property type="nucleotide sequence ID" value="NZ_AYZD01000017.1"/>
</dbReference>
<dbReference type="Pfam" id="PF03123">
    <property type="entry name" value="CAT_RBD"/>
    <property type="match status" value="1"/>
</dbReference>
<dbReference type="SMART" id="SM01061">
    <property type="entry name" value="CAT_RBD"/>
    <property type="match status" value="1"/>
</dbReference>
<dbReference type="PANTHER" id="PTHR30185">
    <property type="entry name" value="CRYPTIC BETA-GLUCOSIDE BGL OPERON ANTITERMINATOR"/>
    <property type="match status" value="1"/>
</dbReference>
<keyword evidence="6" id="KW-1185">Reference proteome</keyword>
<keyword evidence="2" id="KW-0805">Transcription regulation</keyword>
<accession>A0A0R2CXL3</accession>
<dbReference type="Gene3D" id="1.10.1790.10">
    <property type="entry name" value="PRD domain"/>
    <property type="match status" value="2"/>
</dbReference>
<dbReference type="GO" id="GO:0006355">
    <property type="term" value="P:regulation of DNA-templated transcription"/>
    <property type="evidence" value="ECO:0007669"/>
    <property type="project" value="InterPro"/>
</dbReference>
<feature type="domain" description="PRD" evidence="4">
    <location>
        <begin position="61"/>
        <end position="166"/>
    </location>
</feature>
<dbReference type="Proteomes" id="UP000051015">
    <property type="component" value="Unassembled WGS sequence"/>
</dbReference>
<dbReference type="STRING" id="1423725.FC19_GL001066"/>
<evidence type="ECO:0000256" key="3">
    <source>
        <dbReference type="ARBA" id="ARBA00023163"/>
    </source>
</evidence>
<keyword evidence="1" id="KW-0677">Repeat</keyword>
<feature type="domain" description="PRD" evidence="4">
    <location>
        <begin position="167"/>
        <end position="278"/>
    </location>
</feature>
<dbReference type="InterPro" id="IPR050661">
    <property type="entry name" value="BglG_antiterminators"/>
</dbReference>
<dbReference type="OrthoDB" id="9813552at2"/>
<dbReference type="EMBL" id="AYZD01000017">
    <property type="protein sequence ID" value="KRM96002.1"/>
    <property type="molecule type" value="Genomic_DNA"/>
</dbReference>
<dbReference type="GO" id="GO:0003723">
    <property type="term" value="F:RNA binding"/>
    <property type="evidence" value="ECO:0007669"/>
    <property type="project" value="InterPro"/>
</dbReference>
<protein>
    <submittedName>
        <fullName evidence="5">Beta-glucoside operon antiterminator</fullName>
    </submittedName>
</protein>
<dbReference type="PROSITE" id="PS51372">
    <property type="entry name" value="PRD_2"/>
    <property type="match status" value="2"/>
</dbReference>
<evidence type="ECO:0000313" key="5">
    <source>
        <dbReference type="EMBL" id="KRM96002.1"/>
    </source>
</evidence>
<dbReference type="InterPro" id="IPR036650">
    <property type="entry name" value="CAT_RNA-bd_dom_sf"/>
</dbReference>
<evidence type="ECO:0000313" key="6">
    <source>
        <dbReference type="Proteomes" id="UP000051015"/>
    </source>
</evidence>
<reference evidence="5 6" key="1">
    <citation type="journal article" date="2015" name="Genome Announc.">
        <title>Expanding the biotechnology potential of lactobacilli through comparative genomics of 213 strains and associated genera.</title>
        <authorList>
            <person name="Sun Z."/>
            <person name="Harris H.M."/>
            <person name="McCann A."/>
            <person name="Guo C."/>
            <person name="Argimon S."/>
            <person name="Zhang W."/>
            <person name="Yang X."/>
            <person name="Jeffery I.B."/>
            <person name="Cooney J.C."/>
            <person name="Kagawa T.F."/>
            <person name="Liu W."/>
            <person name="Song Y."/>
            <person name="Salvetti E."/>
            <person name="Wrobel A."/>
            <person name="Rasinkangas P."/>
            <person name="Parkhill J."/>
            <person name="Rea M.C."/>
            <person name="O'Sullivan O."/>
            <person name="Ritari J."/>
            <person name="Douillard F.P."/>
            <person name="Paul Ross R."/>
            <person name="Yang R."/>
            <person name="Briner A.E."/>
            <person name="Felis G.E."/>
            <person name="de Vos W.M."/>
            <person name="Barrangou R."/>
            <person name="Klaenhammer T.R."/>
            <person name="Caufield P.W."/>
            <person name="Cui Y."/>
            <person name="Zhang H."/>
            <person name="O'Toole P.W."/>
        </authorList>
    </citation>
    <scope>NUCLEOTIDE SEQUENCE [LARGE SCALE GENOMIC DNA]</scope>
    <source>
        <strain evidence="5 6">DSM 21051</strain>
    </source>
</reference>
<evidence type="ECO:0000256" key="2">
    <source>
        <dbReference type="ARBA" id="ARBA00023015"/>
    </source>
</evidence>
<dbReference type="Gene3D" id="2.30.24.10">
    <property type="entry name" value="CAT RNA-binding domain"/>
    <property type="match status" value="1"/>
</dbReference>
<name>A0A0R2CXL3_9LACO</name>
<dbReference type="InterPro" id="IPR004341">
    <property type="entry name" value="CAT_RNA-bd_dom"/>
</dbReference>
<dbReference type="PANTHER" id="PTHR30185:SF18">
    <property type="entry name" value="TRANSCRIPTIONAL REGULATOR MTLR"/>
    <property type="match status" value="1"/>
</dbReference>
<evidence type="ECO:0000259" key="4">
    <source>
        <dbReference type="PROSITE" id="PS51372"/>
    </source>
</evidence>
<dbReference type="SUPFAM" id="SSF50151">
    <property type="entry name" value="SacY-like RNA-binding domain"/>
    <property type="match status" value="1"/>
</dbReference>